<dbReference type="STRING" id="30732.ENSOMEP00000023688"/>
<evidence type="ECO:0000313" key="2">
    <source>
        <dbReference type="Ensembl" id="ENSOMEP00000023688.1"/>
    </source>
</evidence>
<dbReference type="GO" id="GO:0045505">
    <property type="term" value="F:dynein intermediate chain binding"/>
    <property type="evidence" value="ECO:0007669"/>
    <property type="project" value="InterPro"/>
</dbReference>
<reference evidence="2" key="2">
    <citation type="submission" date="2025-09" db="UniProtKB">
        <authorList>
            <consortium name="Ensembl"/>
        </authorList>
    </citation>
    <scope>IDENTIFICATION</scope>
</reference>
<dbReference type="InterPro" id="IPR013594">
    <property type="entry name" value="Dynein_heavy_tail"/>
</dbReference>
<dbReference type="Pfam" id="PF08385">
    <property type="entry name" value="DHC_N1"/>
    <property type="match status" value="1"/>
</dbReference>
<protein>
    <submittedName>
        <fullName evidence="2">Dynein, axonemal, heavy chain 9</fullName>
    </submittedName>
</protein>
<dbReference type="GO" id="GO:0051959">
    <property type="term" value="F:dynein light intermediate chain binding"/>
    <property type="evidence" value="ECO:0007669"/>
    <property type="project" value="InterPro"/>
</dbReference>
<accession>A0A3B3D0W2</accession>
<dbReference type="InterPro" id="IPR026983">
    <property type="entry name" value="DHC"/>
</dbReference>
<reference evidence="2" key="1">
    <citation type="submission" date="2025-08" db="UniProtKB">
        <authorList>
            <consortium name="Ensembl"/>
        </authorList>
    </citation>
    <scope>IDENTIFICATION</scope>
</reference>
<name>A0A3B3D0W2_ORYME</name>
<dbReference type="Proteomes" id="UP000261560">
    <property type="component" value="Unplaced"/>
</dbReference>
<proteinExistence type="predicted"/>
<sequence>MDFVKNFVLTSFKLNEDKWKKCLSAEDKKKVLEEFLDSEENLMLCVSVNAAGDLAPSPEYSCGSDRKVLFKKKKKIKLTGENIRRSVLVGNLSPALQDQVSNLHQVNSGLKLSDKYVLQRKSQKIIAFQNNLHQLSGRINGRTILVYPVNFEKVEQAALEMDKQKPLKDKSLTVILETTVVNWSHQLDPILQINSPTLQEGSPALYSELHFWEHSVPFIYLTENLELPGMKNHIDPLMVTVCLVWANSRYPRYKSHFIFLLREIGGLLIKQAQVYLDPDKLLSEDASDSLRRLQKSLDILQLYRNSYENHGANLTKYKKAGIPLEPWSFDPTQVFLELDRFTVRLKTIKVGMQSDDLEFDMKIKKLHLQFLDAYKVFTEKAADKCVDMIHKEFEVAAKELTEKTDDIYQQIGTIFCCVFDNASVPCNAFKTVKMFGSLLEHPLIAADAKGKFSSLLNMFDTELNRHKLLFNQHMERLHYFVPIHRSFPPVAGELQWAKNLKEQIQVFFSNLKSVPHM</sequence>
<feature type="domain" description="Dynein heavy chain tail" evidence="1">
    <location>
        <begin position="217"/>
        <end position="513"/>
    </location>
</feature>
<evidence type="ECO:0000313" key="3">
    <source>
        <dbReference type="Proteomes" id="UP000261560"/>
    </source>
</evidence>
<keyword evidence="3" id="KW-1185">Reference proteome</keyword>
<dbReference type="GeneTree" id="ENSGT00940000159717"/>
<dbReference type="AlphaFoldDB" id="A0A3B3D0W2"/>
<dbReference type="PANTHER" id="PTHR46532:SF11">
    <property type="entry name" value="DYNEIN AXONEMAL HEAVY CHAIN 12"/>
    <property type="match status" value="1"/>
</dbReference>
<dbReference type="OMA" id="FLDHIWS"/>
<evidence type="ECO:0000259" key="1">
    <source>
        <dbReference type="Pfam" id="PF08385"/>
    </source>
</evidence>
<dbReference type="Ensembl" id="ENSOMET00000011573.1">
    <property type="protein sequence ID" value="ENSOMEP00000023688.1"/>
    <property type="gene ID" value="ENSOMEG00000003927.1"/>
</dbReference>
<organism evidence="2 3">
    <name type="scientific">Oryzias melastigma</name>
    <name type="common">Marine medaka</name>
    <dbReference type="NCBI Taxonomy" id="30732"/>
    <lineage>
        <taxon>Eukaryota</taxon>
        <taxon>Metazoa</taxon>
        <taxon>Chordata</taxon>
        <taxon>Craniata</taxon>
        <taxon>Vertebrata</taxon>
        <taxon>Euteleostomi</taxon>
        <taxon>Actinopterygii</taxon>
        <taxon>Neopterygii</taxon>
        <taxon>Teleostei</taxon>
        <taxon>Neoteleostei</taxon>
        <taxon>Acanthomorphata</taxon>
        <taxon>Ovalentaria</taxon>
        <taxon>Atherinomorphae</taxon>
        <taxon>Beloniformes</taxon>
        <taxon>Adrianichthyidae</taxon>
        <taxon>Oryziinae</taxon>
        <taxon>Oryzias</taxon>
    </lineage>
</organism>
<dbReference type="GO" id="GO:0005858">
    <property type="term" value="C:axonemal dynein complex"/>
    <property type="evidence" value="ECO:0007669"/>
    <property type="project" value="TreeGrafter"/>
</dbReference>
<dbReference type="PaxDb" id="30732-ENSOMEP00000023688"/>
<dbReference type="PANTHER" id="PTHR46532">
    <property type="entry name" value="MALE FERTILITY FACTOR KL5"/>
    <property type="match status" value="1"/>
</dbReference>
<dbReference type="GO" id="GO:0007018">
    <property type="term" value="P:microtubule-based movement"/>
    <property type="evidence" value="ECO:0007669"/>
    <property type="project" value="InterPro"/>
</dbReference>